<name>A0A0T5P2I6_9RHOB</name>
<dbReference type="InterPro" id="IPR000120">
    <property type="entry name" value="Amidase"/>
</dbReference>
<dbReference type="PATRIC" id="fig|540747.5.peg.3257"/>
<dbReference type="EMBL" id="LAXI01000024">
    <property type="protein sequence ID" value="KRS15268.1"/>
    <property type="molecule type" value="Genomic_DNA"/>
</dbReference>
<dbReference type="Proteomes" id="UP000051401">
    <property type="component" value="Unassembled WGS sequence"/>
</dbReference>
<comment type="caution">
    <text evidence="2">The sequence shown here is derived from an EMBL/GenBank/DDBJ whole genome shotgun (WGS) entry which is preliminary data.</text>
</comment>
<evidence type="ECO:0000313" key="3">
    <source>
        <dbReference type="Proteomes" id="UP000051401"/>
    </source>
</evidence>
<evidence type="ECO:0000259" key="1">
    <source>
        <dbReference type="Pfam" id="PF01425"/>
    </source>
</evidence>
<organism evidence="2 3">
    <name type="scientific">Roseovarius indicus</name>
    <dbReference type="NCBI Taxonomy" id="540747"/>
    <lineage>
        <taxon>Bacteria</taxon>
        <taxon>Pseudomonadati</taxon>
        <taxon>Pseudomonadota</taxon>
        <taxon>Alphaproteobacteria</taxon>
        <taxon>Rhodobacterales</taxon>
        <taxon>Roseobacteraceae</taxon>
        <taxon>Roseovarius</taxon>
    </lineage>
</organism>
<proteinExistence type="predicted"/>
<dbReference type="GO" id="GO:0003824">
    <property type="term" value="F:catalytic activity"/>
    <property type="evidence" value="ECO:0007669"/>
    <property type="project" value="InterPro"/>
</dbReference>
<protein>
    <recommendedName>
        <fullName evidence="1">Amidase domain-containing protein</fullName>
    </recommendedName>
</protein>
<dbReference type="InterPro" id="IPR023631">
    <property type="entry name" value="Amidase_dom"/>
</dbReference>
<feature type="domain" description="Amidase" evidence="1">
    <location>
        <begin position="27"/>
        <end position="446"/>
    </location>
</feature>
<dbReference type="PANTHER" id="PTHR11895">
    <property type="entry name" value="TRANSAMIDASE"/>
    <property type="match status" value="1"/>
</dbReference>
<keyword evidence="3" id="KW-1185">Reference proteome</keyword>
<dbReference type="Pfam" id="PF01425">
    <property type="entry name" value="Amidase"/>
    <property type="match status" value="1"/>
</dbReference>
<dbReference type="SUPFAM" id="SSF75304">
    <property type="entry name" value="Amidase signature (AS) enzymes"/>
    <property type="match status" value="1"/>
</dbReference>
<sequence>MSMTDLTKLSAVEAGRKIAAGQFKSVDLVAAALVRAETLDDRLHAFALRLDEDALAEAKALDAETAEGKSRGPLHGVPVAVKDLCDMAGHPTAAGLPMFRDRTAKADATVVERLRAAGCVIIGKTELSEGALALHHPDVTKPVNPWRDDLWTGSSSSGSGVSVAAGIVPAAIGSDTGGSIRFPALCNGIVGLKPTWGRVSRHGVFPLSWTLDHVGPLARTVEDAAAMLQAIAGRDDNDSTTIPAPVPDYLAATGAGVKGLRIGFDEGYATDGVIPETVAAMKKALASLEGQGATICDYTMPDTSAANAAWTPICLSEAWSVHEELAVDTPEGYSEGFREALAAGKAFTGADYARANLARREFVGALDRVFAEVDLLLVPVTPNPVPTVEEFARICPDPEGLERLIRFTCLYDVSGNPTITLPAGLSETGEPLAFQLVAPRLEEARLFQAGKVVEEAFGFDNLAPLD</sequence>
<accession>A0A0T5P2I6</accession>
<dbReference type="AlphaFoldDB" id="A0A0T5P2I6"/>
<gene>
    <name evidence="2" type="ORF">XM52_24525</name>
</gene>
<dbReference type="PANTHER" id="PTHR11895:SF176">
    <property type="entry name" value="AMIDASE AMID-RELATED"/>
    <property type="match status" value="1"/>
</dbReference>
<evidence type="ECO:0000313" key="2">
    <source>
        <dbReference type="EMBL" id="KRS15268.1"/>
    </source>
</evidence>
<dbReference type="InterPro" id="IPR036928">
    <property type="entry name" value="AS_sf"/>
</dbReference>
<reference evidence="2 3" key="1">
    <citation type="submission" date="2015-04" db="EMBL/GenBank/DDBJ databases">
        <title>The draft genome sequence of Roseovarius indicus B108T.</title>
        <authorList>
            <person name="Li G."/>
            <person name="Lai Q."/>
            <person name="Shao Z."/>
            <person name="Yan P."/>
        </authorList>
    </citation>
    <scope>NUCLEOTIDE SEQUENCE [LARGE SCALE GENOMIC DNA]</scope>
    <source>
        <strain evidence="2 3">B108</strain>
    </source>
</reference>
<dbReference type="STRING" id="540747.SAMN04488031_10932"/>
<dbReference type="Gene3D" id="3.90.1300.10">
    <property type="entry name" value="Amidase signature (AS) domain"/>
    <property type="match status" value="1"/>
</dbReference>